<dbReference type="CDD" id="cd05930">
    <property type="entry name" value="A_NRPS"/>
    <property type="match status" value="2"/>
</dbReference>
<dbReference type="NCBIfam" id="NF003417">
    <property type="entry name" value="PRK04813.1"/>
    <property type="match status" value="2"/>
</dbReference>
<dbReference type="InterPro" id="IPR023213">
    <property type="entry name" value="CAT-like_dom_sf"/>
</dbReference>
<comment type="cofactor">
    <cofactor evidence="1">
        <name>pantetheine 4'-phosphate</name>
        <dbReference type="ChEBI" id="CHEBI:47942"/>
    </cofactor>
</comment>
<dbReference type="SUPFAM" id="SSF52777">
    <property type="entry name" value="CoA-dependent acyltransferases"/>
    <property type="match status" value="6"/>
</dbReference>
<reference evidence="7 10" key="2">
    <citation type="submission" date="2020-07" db="EMBL/GenBank/DDBJ databases">
        <authorList>
            <person name="Feng H."/>
        </authorList>
    </citation>
    <scope>NUCLEOTIDE SEQUENCE [LARGE SCALE GENOMIC DNA]</scope>
    <source>
        <strain evidence="10">s-12</strain>
        <strain evidence="7">S-12</strain>
    </source>
</reference>
<gene>
    <name evidence="8" type="ORF">G4D64_06555</name>
    <name evidence="7" type="ORF">H1Z61_06590</name>
</gene>
<dbReference type="NCBIfam" id="TIGR01733">
    <property type="entry name" value="AA-adenyl-dom"/>
    <property type="match status" value="2"/>
</dbReference>
<feature type="domain" description="Carrier" evidence="6">
    <location>
        <begin position="957"/>
        <end position="1034"/>
    </location>
</feature>
<evidence type="ECO:0000256" key="1">
    <source>
        <dbReference type="ARBA" id="ARBA00001957"/>
    </source>
</evidence>
<protein>
    <submittedName>
        <fullName evidence="8">Amino acid adenylation domain-containing protein</fullName>
    </submittedName>
</protein>
<dbReference type="Gene3D" id="2.30.38.10">
    <property type="entry name" value="Luciferase, Domain 3"/>
    <property type="match status" value="2"/>
</dbReference>
<dbReference type="InterPro" id="IPR036736">
    <property type="entry name" value="ACP-like_sf"/>
</dbReference>
<dbReference type="FunFam" id="3.40.50.12780:FF:000012">
    <property type="entry name" value="Non-ribosomal peptide synthetase"/>
    <property type="match status" value="2"/>
</dbReference>
<dbReference type="Gene3D" id="1.10.1200.10">
    <property type="entry name" value="ACP-like"/>
    <property type="match status" value="2"/>
</dbReference>
<dbReference type="RefSeq" id="WP_163241385.1">
    <property type="nucleotide sequence ID" value="NZ_JAAIWN010000011.1"/>
</dbReference>
<dbReference type="EMBL" id="JAAIWN010000011">
    <property type="protein sequence ID" value="NEY81189.1"/>
    <property type="molecule type" value="Genomic_DNA"/>
</dbReference>
<comment type="similarity">
    <text evidence="2">Belongs to the ATP-dependent AMP-binding enzyme family.</text>
</comment>
<keyword evidence="9" id="KW-1185">Reference proteome</keyword>
<dbReference type="SMART" id="SM01294">
    <property type="entry name" value="PKS_PP_betabranch"/>
    <property type="match status" value="1"/>
</dbReference>
<evidence type="ECO:0000313" key="7">
    <source>
        <dbReference type="EMBL" id="MBA4536822.1"/>
    </source>
</evidence>
<evidence type="ECO:0000256" key="2">
    <source>
        <dbReference type="ARBA" id="ARBA00006432"/>
    </source>
</evidence>
<dbReference type="InterPro" id="IPR000873">
    <property type="entry name" value="AMP-dep_synth/lig_dom"/>
</dbReference>
<dbReference type="FunFam" id="1.10.1200.10:FF:000005">
    <property type="entry name" value="Nonribosomal peptide synthetase 1"/>
    <property type="match status" value="2"/>
</dbReference>
<dbReference type="GO" id="GO:0008610">
    <property type="term" value="P:lipid biosynthetic process"/>
    <property type="evidence" value="ECO:0007669"/>
    <property type="project" value="UniProtKB-ARBA"/>
</dbReference>
<dbReference type="Gene3D" id="3.30.559.30">
    <property type="entry name" value="Nonribosomal peptide synthetase, condensation domain"/>
    <property type="match status" value="3"/>
</dbReference>
<dbReference type="Pfam" id="PF00550">
    <property type="entry name" value="PP-binding"/>
    <property type="match status" value="2"/>
</dbReference>
<sequence length="2537" mass="294069">MVERKYPLSHPQKRIWETEKFVQTSPISNLVGTIKFKGLLDFQKMEQAINLFILKNDSIRFRLIEDSDGVRQYISPFHEKKFKQIDLQKLNCTFKEWVALETSKPFTLLNSDLFDFILFKNGANESGIFAKIHHAIADAWSIHLMANKMMKYYTDLCKGKEISTQKDHSYIDFITRENNYIKSNRFIENETFWINELIDIPEPIHLKESRLAFRSTNANRKTFKLSSEITSNIYQFCKDQEISIFTFFISILSIYLKRITDRNQFVLGTTILNRFNVKERETFGMFTSTMPFYVELNDDLKVTDFFEQMKHKQMSLLRNQQYPFDLLTRKLREKNNLIERLFDISLSYQNSKLHISKNEEIRGQYETEWHFSGHEINSLSIHVNDREEKNELMLDFDYLTDLFTEREIETHFNRMVQTILHVLHNSNKRVFEIEVIPADEEQKLLTEFSGEKSDYSRTKAIHQLFEEQVKRTPNKTAIVFGNQKLTYQQLNNKANQLARFLQRNGVQPLTRVGVMIDRSIDMMVAIFAVLKAGGTYIPIDPSYPKGRITYMIQNSSISLLLSSSTINDVEFAGRKIDVADSRIDQENVENLPNLGKVDHSVYIMYTSGSTGRPKGICIDHQSLHNFIHGFTRAVEFAPDHTILSLTSMSFDPFVVESFLPLTLGMVVVIADEEQRQNAANIKDLIQQHHIDVIQLTPSRLQLLLNDENDQTFEKLQTVLVGGETLTNSLVQKLKQITNAKVYNIYGPTETTVWLTVKEINSDTEPITVGKPIANKKVYILNKNEQLQPIGITGELCISGEGIANGYLSNQELSLSKFVKNPFDSNLKMYKSGDLARWLPNGELELIGRNDDQVKIRGVRMELGEVQNQVASHPKIKEAVVLVKQHNGEQHLCAYYVAEEQIDLGELREYLSFNLPNAMIPTYFFPLKQMPLTPNGKVDRKKLPLPFSDHAVKSVYVAPRNETEIMLTNIWANLFNKKPQEIGINDHFLDLGGHSLKAIELLTSVQREFHVHLNVKDIFQYTTIKKLAEHIETLVRKKQVKITPVENKKYYPASTSQKRLFIINQTSNTTNYNMPGVFEINGAINKNEINKIFQQIIERHEAFRTSFKIIDGIPMQEIHRNVNFNVTSIDLLDRDPMELINSFIQPFDLSAAPLLRVYLIHVQKNKSLLFVDMHHMISDGTSIKILIEDFITIYEGKSLPSLEVQYKDFSHWQEQYLLSDEMKKQEAYWLEVFSDEVPYLNLPIDRARPSIPSYKGDQLTFVIDREDVLGLKKIARDQEATLFMVVFALYNIMLSKYSDQEDVTVGIPVIGRKNNEIKNVIGMFVNTLAIRSYPHSKKTFKEFLAHVKENLLKSYENQEYPFENLINKLDLSFDRSKSPLFNTMFTMQETGYDSLTVKDLTINPINVNHKDIKFDLSFEAKEKAEKLEMKIEYSTALFNEDTIQRMAKYFKEIVHQVIAETTIKLADIQLLTKEEQKRHIYEWNNTKQDIDTSKAYHELFEEQVVRTPNHIAVFDNHTSLTYKELNQRANQVARYLRSNGVSPDSIVGMMLERSVEMIIGILGILKAGAAYLPIDPNAPAERIKYMIQNSNLKILLTQRNFKQHNLFTGLTVDINDSNIKQLDDTNLNHITKPTNLAYVIYTSGSTGKPKGVMIEHRSLVNRIHWMQSKYPLTEADIIMQKTPFTFDVSVWELLWWSLYGSKVYLLQPNGEKEPVMICEAIEKYKITVMHFVPSMFTMFLDHLKKYQQSYDLSSLKQIFTSGEALLSPHVKAFHENIQQQFGTRLTNLYGPTEATIDVSYYDCDEVNRHLSSVPIGKPISNICLYVLNKQYQIQPVGVEGEIFIAGIGLARGYLNRKELTAEKFIENPFIPGTKMYRTGDIGRYLLDGNIEYMGRTDDQVKIRGNRVEIGEIEANLTSHEKITDAVVMAVDDENGSKELYAYYVATEPIPNLKLRNYLLKMLPDYMLPSAFVHIDRIPLNASGKVDRKALQKQKNVTKSTNYVGPRNDIEKRLTKLWADFLGIDEQRISMTDSFFELGGHSLKAISIISKVYEEFDVQLSLKDIFHSPTIKEQAEILIHDRNKEKYSKIEVAKEREYYPLTSSQKRLYLLEQVNQLETSYHLTEALLIKGELNKKKFQSSLQQLVNRHESLRTSFTYQNGEFAQVIHEHKNITIEEEDGSEHEVDLLIEQFITTFDLSEAPLFRVKLVNLKENKYLLLFDMHHIIADGVSLDILIRDFVAFYQDKTLPKLEIQYKDYAIWKNNLLNTEKMNRQAMYWKEVFYKEVAPLNLPYDFTRPNTLTFEGDTFSIVVNKQTSAALRSLRAQLDKTLYSILFAVYNVLLSKYTGQTDVVVGTPTAGRQHPDVENLIGMFVNTLAIRSFPEKEKTFVNYLAELNESILDAYENQDYPFEELLDEMKIEQAENQNPLFNTMFDLKMSNHEISLDGLQIEKYPLKRNTSKFDLSLETEELEENFIFTFEYNIYLFKQETIKQVAADFLKVLKTIIDNPYLRLADIQLEHQVEELKPINMEDIEFTFNS</sequence>
<dbReference type="GO" id="GO:0044550">
    <property type="term" value="P:secondary metabolite biosynthetic process"/>
    <property type="evidence" value="ECO:0007669"/>
    <property type="project" value="UniProtKB-ARBA"/>
</dbReference>
<evidence type="ECO:0000256" key="5">
    <source>
        <dbReference type="ARBA" id="ARBA00023194"/>
    </source>
</evidence>
<dbReference type="Proteomes" id="UP000570010">
    <property type="component" value="Unassembled WGS sequence"/>
</dbReference>
<dbReference type="Proteomes" id="UP000472971">
    <property type="component" value="Unassembled WGS sequence"/>
</dbReference>
<dbReference type="GO" id="GO:0003824">
    <property type="term" value="F:catalytic activity"/>
    <property type="evidence" value="ECO:0007669"/>
    <property type="project" value="InterPro"/>
</dbReference>
<dbReference type="InterPro" id="IPR006162">
    <property type="entry name" value="Ppantetheine_attach_site"/>
</dbReference>
<dbReference type="GO" id="GO:0005829">
    <property type="term" value="C:cytosol"/>
    <property type="evidence" value="ECO:0007669"/>
    <property type="project" value="TreeGrafter"/>
</dbReference>
<keyword evidence="3" id="KW-0596">Phosphopantetheine</keyword>
<dbReference type="PANTHER" id="PTHR45527:SF1">
    <property type="entry name" value="FATTY ACID SYNTHASE"/>
    <property type="match status" value="1"/>
</dbReference>
<evidence type="ECO:0000313" key="9">
    <source>
        <dbReference type="Proteomes" id="UP000472971"/>
    </source>
</evidence>
<name>A0A6B3VT80_9BACI</name>
<dbReference type="GO" id="GO:0031177">
    <property type="term" value="F:phosphopantetheine binding"/>
    <property type="evidence" value="ECO:0007669"/>
    <property type="project" value="InterPro"/>
</dbReference>
<organism evidence="8 9">
    <name type="scientific">Bacillus aquiflavi</name>
    <dbReference type="NCBI Taxonomy" id="2672567"/>
    <lineage>
        <taxon>Bacteria</taxon>
        <taxon>Bacillati</taxon>
        <taxon>Bacillota</taxon>
        <taxon>Bacilli</taxon>
        <taxon>Bacillales</taxon>
        <taxon>Bacillaceae</taxon>
        <taxon>Bacillus</taxon>
    </lineage>
</organism>
<dbReference type="InterPro" id="IPR025110">
    <property type="entry name" value="AMP-bd_C"/>
</dbReference>
<dbReference type="Pfam" id="PF13193">
    <property type="entry name" value="AMP-binding_C"/>
    <property type="match status" value="2"/>
</dbReference>
<dbReference type="PROSITE" id="PS00012">
    <property type="entry name" value="PHOSPHOPANTETHEINE"/>
    <property type="match status" value="1"/>
</dbReference>
<dbReference type="InterPro" id="IPR010071">
    <property type="entry name" value="AA_adenyl_dom"/>
</dbReference>
<evidence type="ECO:0000313" key="10">
    <source>
        <dbReference type="Proteomes" id="UP000570010"/>
    </source>
</evidence>
<evidence type="ECO:0000256" key="4">
    <source>
        <dbReference type="ARBA" id="ARBA00022553"/>
    </source>
</evidence>
<comment type="caution">
    <text evidence="8">The sequence shown here is derived from an EMBL/GenBank/DDBJ whole genome shotgun (WGS) entry which is preliminary data.</text>
</comment>
<dbReference type="PROSITE" id="PS50075">
    <property type="entry name" value="CARRIER"/>
    <property type="match status" value="2"/>
</dbReference>
<dbReference type="FunFam" id="2.30.38.10:FF:000001">
    <property type="entry name" value="Non-ribosomal peptide synthetase PvdI"/>
    <property type="match status" value="1"/>
</dbReference>
<dbReference type="SMART" id="SM00823">
    <property type="entry name" value="PKS_PP"/>
    <property type="match status" value="2"/>
</dbReference>
<dbReference type="PROSITE" id="PS00455">
    <property type="entry name" value="AMP_BINDING"/>
    <property type="match status" value="2"/>
</dbReference>
<dbReference type="FunFam" id="3.40.50.980:FF:000001">
    <property type="entry name" value="Non-ribosomal peptide synthetase"/>
    <property type="match status" value="2"/>
</dbReference>
<keyword evidence="4" id="KW-0597">Phosphoprotein</keyword>
<dbReference type="Pfam" id="PF00668">
    <property type="entry name" value="Condensation"/>
    <property type="match status" value="3"/>
</dbReference>
<dbReference type="GO" id="GO:0017000">
    <property type="term" value="P:antibiotic biosynthetic process"/>
    <property type="evidence" value="ECO:0007669"/>
    <property type="project" value="UniProtKB-KW"/>
</dbReference>
<dbReference type="Gene3D" id="3.40.50.980">
    <property type="match status" value="4"/>
</dbReference>
<reference evidence="8 9" key="1">
    <citation type="submission" date="2020-02" db="EMBL/GenBank/DDBJ databases">
        <title>Bacillus aquiflavi sp. nov., isolated from yellow water of strong flavor Chinese baijiu in Yibin region of China.</title>
        <authorList>
            <person name="Xie J."/>
        </authorList>
    </citation>
    <scope>NUCLEOTIDE SEQUENCE [LARGE SCALE GENOMIC DNA]</scope>
    <source>
        <strain evidence="8 9">3H-10</strain>
    </source>
</reference>
<dbReference type="GO" id="GO:0043041">
    <property type="term" value="P:amino acid activation for nonribosomal peptide biosynthetic process"/>
    <property type="evidence" value="ECO:0007669"/>
    <property type="project" value="TreeGrafter"/>
</dbReference>
<dbReference type="PANTHER" id="PTHR45527">
    <property type="entry name" value="NONRIBOSOMAL PEPTIDE SYNTHETASE"/>
    <property type="match status" value="1"/>
</dbReference>
<dbReference type="FunFam" id="3.30.300.30:FF:000010">
    <property type="entry name" value="Enterobactin synthetase component F"/>
    <property type="match status" value="2"/>
</dbReference>
<dbReference type="Gene3D" id="3.30.300.30">
    <property type="match status" value="2"/>
</dbReference>
<dbReference type="Gene3D" id="3.30.559.10">
    <property type="entry name" value="Chloramphenicol acetyltransferase-like domain"/>
    <property type="match status" value="3"/>
</dbReference>
<evidence type="ECO:0000313" key="8">
    <source>
        <dbReference type="EMBL" id="NEY81189.1"/>
    </source>
</evidence>
<dbReference type="InterPro" id="IPR009081">
    <property type="entry name" value="PP-bd_ACP"/>
</dbReference>
<dbReference type="InterPro" id="IPR020845">
    <property type="entry name" value="AMP-binding_CS"/>
</dbReference>
<dbReference type="InterPro" id="IPR020806">
    <property type="entry name" value="PKS_PP-bd"/>
</dbReference>
<dbReference type="InterPro" id="IPR001242">
    <property type="entry name" value="Condensation_dom"/>
</dbReference>
<keyword evidence="5" id="KW-0045">Antibiotic biosynthesis</keyword>
<dbReference type="SUPFAM" id="SSF47336">
    <property type="entry name" value="ACP-like"/>
    <property type="match status" value="2"/>
</dbReference>
<dbReference type="SUPFAM" id="SSF56801">
    <property type="entry name" value="Acetyl-CoA synthetase-like"/>
    <property type="match status" value="2"/>
</dbReference>
<dbReference type="InterPro" id="IPR045851">
    <property type="entry name" value="AMP-bd_C_sf"/>
</dbReference>
<dbReference type="FunFam" id="3.40.50.980:FF:000002">
    <property type="entry name" value="Enterobactin synthetase component F"/>
    <property type="match status" value="1"/>
</dbReference>
<accession>A0A6B3VT80</accession>
<feature type="domain" description="Carrier" evidence="6">
    <location>
        <begin position="2003"/>
        <end position="2080"/>
    </location>
</feature>
<proteinExistence type="inferred from homology"/>
<dbReference type="CDD" id="cd19531">
    <property type="entry name" value="LCL_NRPS-like"/>
    <property type="match status" value="2"/>
</dbReference>
<evidence type="ECO:0000256" key="3">
    <source>
        <dbReference type="ARBA" id="ARBA00022450"/>
    </source>
</evidence>
<dbReference type="Pfam" id="PF00501">
    <property type="entry name" value="AMP-binding"/>
    <property type="match status" value="2"/>
</dbReference>
<evidence type="ECO:0000259" key="6">
    <source>
        <dbReference type="PROSITE" id="PS50075"/>
    </source>
</evidence>
<dbReference type="EMBL" id="JACEIO010000011">
    <property type="protein sequence ID" value="MBA4536822.1"/>
    <property type="molecule type" value="Genomic_DNA"/>
</dbReference>